<keyword evidence="16" id="KW-1185">Reference proteome</keyword>
<keyword evidence="9 13" id="KW-1133">Transmembrane helix</keyword>
<dbReference type="eggNOG" id="COG3038">
    <property type="taxonomic scope" value="Bacteria"/>
</dbReference>
<dbReference type="InterPro" id="IPR011577">
    <property type="entry name" value="Cyt_b561_bac/Ni-Hgenase"/>
</dbReference>
<evidence type="ECO:0000256" key="13">
    <source>
        <dbReference type="SAM" id="Phobius"/>
    </source>
</evidence>
<dbReference type="Pfam" id="PF01292">
    <property type="entry name" value="Ni_hydr_CYTB"/>
    <property type="match status" value="1"/>
</dbReference>
<evidence type="ECO:0000256" key="6">
    <source>
        <dbReference type="ARBA" id="ARBA00022692"/>
    </source>
</evidence>
<dbReference type="PANTHER" id="PTHR30529:SF1">
    <property type="entry name" value="CYTOCHROME B561 HOMOLOG 2"/>
    <property type="match status" value="1"/>
</dbReference>
<comment type="caution">
    <text evidence="15">The sequence shown here is derived from an EMBL/GenBank/DDBJ whole genome shotgun (WGS) entry which is preliminary data.</text>
</comment>
<feature type="transmembrane region" description="Helical" evidence="13">
    <location>
        <begin position="12"/>
        <end position="35"/>
    </location>
</feature>
<feature type="domain" description="Cytochrome b561 bacterial/Ni-hydrogenase" evidence="14">
    <location>
        <begin position="9"/>
        <end position="180"/>
    </location>
</feature>
<dbReference type="GO" id="GO:0005886">
    <property type="term" value="C:plasma membrane"/>
    <property type="evidence" value="ECO:0007669"/>
    <property type="project" value="UniProtKB-SubCell"/>
</dbReference>
<dbReference type="PATRIC" id="fig|1177154.3.peg.3020"/>
<keyword evidence="6 13" id="KW-0812">Transmembrane</keyword>
<gene>
    <name evidence="15" type="ORF">Y5S_02979</name>
</gene>
<keyword evidence="11 13" id="KW-0472">Membrane</keyword>
<keyword evidence="7" id="KW-0479">Metal-binding</keyword>
<keyword evidence="3" id="KW-0813">Transport</keyword>
<dbReference type="RefSeq" id="WP_035234108.1">
    <property type="nucleotide sequence ID" value="NZ_ARXV01000014.1"/>
</dbReference>
<evidence type="ECO:0000256" key="9">
    <source>
        <dbReference type="ARBA" id="ARBA00022989"/>
    </source>
</evidence>
<dbReference type="InterPro" id="IPR052168">
    <property type="entry name" value="Cytochrome_b561_oxidase"/>
</dbReference>
<keyword evidence="8" id="KW-0249">Electron transport</keyword>
<evidence type="ECO:0000259" key="14">
    <source>
        <dbReference type="Pfam" id="PF01292"/>
    </source>
</evidence>
<dbReference type="Gene3D" id="1.20.950.20">
    <property type="entry name" value="Transmembrane di-heme cytochromes, Chain C"/>
    <property type="match status" value="1"/>
</dbReference>
<name>A0A095SGU5_9GAMM</name>
<comment type="subcellular location">
    <subcellularLocation>
        <location evidence="2">Cell membrane</location>
        <topology evidence="2">Multi-pass membrane protein</topology>
    </subcellularLocation>
</comment>
<feature type="transmembrane region" description="Helical" evidence="13">
    <location>
        <begin position="87"/>
        <end position="111"/>
    </location>
</feature>
<comment type="similarity">
    <text evidence="12">Belongs to the cytochrome b561 family.</text>
</comment>
<evidence type="ECO:0000256" key="11">
    <source>
        <dbReference type="ARBA" id="ARBA00023136"/>
    </source>
</evidence>
<dbReference type="InterPro" id="IPR016174">
    <property type="entry name" value="Di-haem_cyt_TM"/>
</dbReference>
<accession>A0A095SGU5</accession>
<dbReference type="GO" id="GO:0022904">
    <property type="term" value="P:respiratory electron transport chain"/>
    <property type="evidence" value="ECO:0007669"/>
    <property type="project" value="InterPro"/>
</dbReference>
<dbReference type="SUPFAM" id="SSF81342">
    <property type="entry name" value="Transmembrane di-heme cytochromes"/>
    <property type="match status" value="1"/>
</dbReference>
<feature type="transmembrane region" description="Helical" evidence="13">
    <location>
        <begin position="147"/>
        <end position="168"/>
    </location>
</feature>
<evidence type="ECO:0000313" key="16">
    <source>
        <dbReference type="Proteomes" id="UP000029444"/>
    </source>
</evidence>
<reference evidence="15 16" key="1">
    <citation type="submission" date="2012-09" db="EMBL/GenBank/DDBJ databases">
        <title>Genome Sequence of alkane-degrading Bacterium Alcanivorax sp. 19-m-6.</title>
        <authorList>
            <person name="Lai Q."/>
            <person name="Shao Z."/>
        </authorList>
    </citation>
    <scope>NUCLEOTIDE SEQUENCE [LARGE SCALE GENOMIC DNA]</scope>
    <source>
        <strain evidence="15 16">19-m-6</strain>
    </source>
</reference>
<dbReference type="PANTHER" id="PTHR30529">
    <property type="entry name" value="CYTOCHROME B561"/>
    <property type="match status" value="1"/>
</dbReference>
<evidence type="ECO:0000256" key="3">
    <source>
        <dbReference type="ARBA" id="ARBA00022448"/>
    </source>
</evidence>
<dbReference type="Proteomes" id="UP000029444">
    <property type="component" value="Unassembled WGS sequence"/>
</dbReference>
<evidence type="ECO:0000313" key="15">
    <source>
        <dbReference type="EMBL" id="KGD63772.1"/>
    </source>
</evidence>
<evidence type="ECO:0000256" key="4">
    <source>
        <dbReference type="ARBA" id="ARBA00022475"/>
    </source>
</evidence>
<keyword evidence="5" id="KW-0349">Heme</keyword>
<dbReference type="GO" id="GO:0020037">
    <property type="term" value="F:heme binding"/>
    <property type="evidence" value="ECO:0007669"/>
    <property type="project" value="TreeGrafter"/>
</dbReference>
<evidence type="ECO:0000256" key="8">
    <source>
        <dbReference type="ARBA" id="ARBA00022982"/>
    </source>
</evidence>
<evidence type="ECO:0000256" key="12">
    <source>
        <dbReference type="ARBA" id="ARBA00037975"/>
    </source>
</evidence>
<comment type="cofactor">
    <cofactor evidence="1">
        <name>heme b</name>
        <dbReference type="ChEBI" id="CHEBI:60344"/>
    </cofactor>
</comment>
<organism evidence="15 16">
    <name type="scientific">Alcanivorax nanhaiticus</name>
    <dbReference type="NCBI Taxonomy" id="1177154"/>
    <lineage>
        <taxon>Bacteria</taxon>
        <taxon>Pseudomonadati</taxon>
        <taxon>Pseudomonadota</taxon>
        <taxon>Gammaproteobacteria</taxon>
        <taxon>Oceanospirillales</taxon>
        <taxon>Alcanivoracaceae</taxon>
        <taxon>Alcanivorax</taxon>
    </lineage>
</organism>
<feature type="transmembrane region" description="Helical" evidence="13">
    <location>
        <begin position="55"/>
        <end position="75"/>
    </location>
</feature>
<protein>
    <submittedName>
        <fullName evidence="15">Cytochrome</fullName>
    </submittedName>
</protein>
<proteinExistence type="inferred from homology"/>
<evidence type="ECO:0000256" key="7">
    <source>
        <dbReference type="ARBA" id="ARBA00022723"/>
    </source>
</evidence>
<keyword evidence="4" id="KW-1003">Cell membrane</keyword>
<evidence type="ECO:0000256" key="1">
    <source>
        <dbReference type="ARBA" id="ARBA00001970"/>
    </source>
</evidence>
<dbReference type="GO" id="GO:0009055">
    <property type="term" value="F:electron transfer activity"/>
    <property type="evidence" value="ECO:0007669"/>
    <property type="project" value="InterPro"/>
</dbReference>
<evidence type="ECO:0000256" key="5">
    <source>
        <dbReference type="ARBA" id="ARBA00022617"/>
    </source>
</evidence>
<dbReference type="EMBL" id="ARXV01000014">
    <property type="protein sequence ID" value="KGD63772.1"/>
    <property type="molecule type" value="Genomic_DNA"/>
</dbReference>
<dbReference type="AlphaFoldDB" id="A0A095SGU5"/>
<keyword evidence="10" id="KW-0408">Iron</keyword>
<sequence>MPLRNDSQRYGWISISLHWLVAFTVIGLFALGLWMVDLGYYDAWYRKGPDIHRSVGLLLFAVMLLRLLWRVFAPLPDALPTHQRWEVLLAHLAHWGLYGLLFVAMVSGYLISSADGSSVSVFGWFSIPSVTGHRSGLEDIAGDIHEIAVWSIIVLASLHALAALKHHIFDRDDTLRRMLGLSPRQTP</sequence>
<dbReference type="GO" id="GO:0046872">
    <property type="term" value="F:metal ion binding"/>
    <property type="evidence" value="ECO:0007669"/>
    <property type="project" value="UniProtKB-KW"/>
</dbReference>
<evidence type="ECO:0000256" key="10">
    <source>
        <dbReference type="ARBA" id="ARBA00023004"/>
    </source>
</evidence>
<dbReference type="OrthoDB" id="9793784at2"/>
<evidence type="ECO:0000256" key="2">
    <source>
        <dbReference type="ARBA" id="ARBA00004651"/>
    </source>
</evidence>